<dbReference type="Pfam" id="PF08245">
    <property type="entry name" value="Mur_ligase_M"/>
    <property type="match status" value="1"/>
</dbReference>
<evidence type="ECO:0000259" key="16">
    <source>
        <dbReference type="Pfam" id="PF02875"/>
    </source>
</evidence>
<dbReference type="GO" id="GO:0005737">
    <property type="term" value="C:cytoplasm"/>
    <property type="evidence" value="ECO:0007669"/>
    <property type="project" value="UniProtKB-SubCell"/>
</dbReference>
<evidence type="ECO:0000256" key="7">
    <source>
        <dbReference type="ARBA" id="ARBA00022741"/>
    </source>
</evidence>
<dbReference type="EMBL" id="JNAO01000003">
    <property type="protein sequence ID" value="KGG03057.1"/>
    <property type="molecule type" value="Genomic_DNA"/>
</dbReference>
<evidence type="ECO:0000256" key="13">
    <source>
        <dbReference type="ARBA" id="ARBA00047833"/>
    </source>
</evidence>
<evidence type="ECO:0000256" key="12">
    <source>
        <dbReference type="ARBA" id="ARBA00023316"/>
    </source>
</evidence>
<evidence type="ECO:0000259" key="17">
    <source>
        <dbReference type="Pfam" id="PF08245"/>
    </source>
</evidence>
<dbReference type="GO" id="GO:0008360">
    <property type="term" value="P:regulation of cell shape"/>
    <property type="evidence" value="ECO:0007669"/>
    <property type="project" value="UniProtKB-KW"/>
</dbReference>
<dbReference type="Pfam" id="PF01225">
    <property type="entry name" value="Mur_ligase"/>
    <property type="match status" value="1"/>
</dbReference>
<keyword evidence="7 14" id="KW-0547">Nucleotide-binding</keyword>
<evidence type="ECO:0000256" key="8">
    <source>
        <dbReference type="ARBA" id="ARBA00022840"/>
    </source>
</evidence>
<comment type="pathway">
    <text evidence="2 14">Cell wall biogenesis; peptidoglycan biosynthesis.</text>
</comment>
<dbReference type="UniPathway" id="UPA00219"/>
<keyword evidence="11 14" id="KW-0131">Cell cycle</keyword>
<evidence type="ECO:0000256" key="14">
    <source>
        <dbReference type="HAMAP-Rule" id="MF_00046"/>
    </source>
</evidence>
<feature type="domain" description="Mur ligase N-terminal catalytic" evidence="15">
    <location>
        <begin position="10"/>
        <end position="116"/>
    </location>
</feature>
<accession>A0A0A2AQH3</accession>
<dbReference type="eggNOG" id="COG0773">
    <property type="taxonomic scope" value="Bacteria"/>
</dbReference>
<evidence type="ECO:0000256" key="9">
    <source>
        <dbReference type="ARBA" id="ARBA00022960"/>
    </source>
</evidence>
<keyword evidence="8 14" id="KW-0067">ATP-binding</keyword>
<dbReference type="InterPro" id="IPR036615">
    <property type="entry name" value="Mur_ligase_C_dom_sf"/>
</dbReference>
<evidence type="ECO:0000256" key="4">
    <source>
        <dbReference type="ARBA" id="ARBA00022490"/>
    </source>
</evidence>
<dbReference type="PANTHER" id="PTHR43445:SF3">
    <property type="entry name" value="UDP-N-ACETYLMURAMATE--L-ALANINE LIGASE"/>
    <property type="match status" value="1"/>
</dbReference>
<evidence type="ECO:0000256" key="3">
    <source>
        <dbReference type="ARBA" id="ARBA00012211"/>
    </source>
</evidence>
<comment type="similarity">
    <text evidence="14">Belongs to the MurCDEF family.</text>
</comment>
<comment type="catalytic activity">
    <reaction evidence="13 14">
        <text>UDP-N-acetyl-alpha-D-muramate + L-alanine + ATP = UDP-N-acetyl-alpha-D-muramoyl-L-alanine + ADP + phosphate + H(+)</text>
        <dbReference type="Rhea" id="RHEA:23372"/>
        <dbReference type="ChEBI" id="CHEBI:15378"/>
        <dbReference type="ChEBI" id="CHEBI:30616"/>
        <dbReference type="ChEBI" id="CHEBI:43474"/>
        <dbReference type="ChEBI" id="CHEBI:57972"/>
        <dbReference type="ChEBI" id="CHEBI:70757"/>
        <dbReference type="ChEBI" id="CHEBI:83898"/>
        <dbReference type="ChEBI" id="CHEBI:456216"/>
        <dbReference type="EC" id="6.3.2.8"/>
    </reaction>
</comment>
<sequence length="469" mass="53411">MDKKLLLKSHFHFIGIGGIGMSALAMGLLKKGCSVSGSDLVKNDETYKLEKLGAVIFTSQVRQNIEFVTSKFTNRLINFVVTSAIKPENEEFSYCKEKNLPIKHRSEILAMLMRTYTVLAIAGSHGKTSTSTFLSTILELCTRNSSSITGGIIPIYNSNCHLENTKYLVAEVDESDGTIDKYKSDIGIINNIDFDHCDHFSNLSEVISSFKSFAKNSKKLLLNFDCETSRKNFYSNYKWSNSTAKNVAYAIIPTEINSKYTIGKYYENGNFISNVNIPIPGLHNLSNITAAIAASRMIGVDFIEIKKNLKYLKLPKKRFEFRGQIDERSLYDDYAHHPKEIKETIKLGRLFIKKKNNNEFQQNRLIALFQPHRYSRVKQFNKEFAEELSKADVIYVTSIYGAGERNEDKITSKIITDLIYKKNKNVSYINNYYEVSKNFYELTQKGDLILNMGAGDCHNLWTILNGKNN</sequence>
<reference evidence="19" key="1">
    <citation type="journal article" date="2014" name="Sci. Data">
        <title>Genomes of diverse isolates of the marine cyanobacterium Prochlorococcus.</title>
        <authorList>
            <person name="Biller S."/>
            <person name="Berube P."/>
            <person name="Thompson J."/>
            <person name="Kelly L."/>
            <person name="Roggensack S."/>
            <person name="Awad L."/>
            <person name="Roache-Johnson K."/>
            <person name="Ding H."/>
            <person name="Giovannoni S.J."/>
            <person name="Moore L.R."/>
            <person name="Chisholm S.W."/>
        </authorList>
    </citation>
    <scope>NUCLEOTIDE SEQUENCE [LARGE SCALE GENOMIC DNA]</scope>
    <source>
        <strain evidence="19">MIT 9314</strain>
    </source>
</reference>
<evidence type="ECO:0000259" key="15">
    <source>
        <dbReference type="Pfam" id="PF01225"/>
    </source>
</evidence>
<evidence type="ECO:0000256" key="5">
    <source>
        <dbReference type="ARBA" id="ARBA00022598"/>
    </source>
</evidence>
<gene>
    <name evidence="14" type="primary">murC</name>
    <name evidence="18" type="ORF">EU98_0293</name>
</gene>
<name>A0A0A2AQH3_PROMR</name>
<dbReference type="STRING" id="167548.EU98_0293"/>
<evidence type="ECO:0000256" key="1">
    <source>
        <dbReference type="ARBA" id="ARBA00004496"/>
    </source>
</evidence>
<dbReference type="SUPFAM" id="SSF51984">
    <property type="entry name" value="MurCD N-terminal domain"/>
    <property type="match status" value="1"/>
</dbReference>
<dbReference type="Gene3D" id="3.40.50.720">
    <property type="entry name" value="NAD(P)-binding Rossmann-like Domain"/>
    <property type="match status" value="1"/>
</dbReference>
<dbReference type="InterPro" id="IPR013221">
    <property type="entry name" value="Mur_ligase_cen"/>
</dbReference>
<dbReference type="Proteomes" id="UP000030533">
    <property type="component" value="Unassembled WGS sequence"/>
</dbReference>
<dbReference type="GO" id="GO:0005524">
    <property type="term" value="F:ATP binding"/>
    <property type="evidence" value="ECO:0007669"/>
    <property type="project" value="UniProtKB-UniRule"/>
</dbReference>
<keyword evidence="10 14" id="KW-0573">Peptidoglycan synthesis</keyword>
<keyword evidence="9 14" id="KW-0133">Cell shape</keyword>
<keyword evidence="5 14" id="KW-0436">Ligase</keyword>
<dbReference type="InterPro" id="IPR004101">
    <property type="entry name" value="Mur_ligase_C"/>
</dbReference>
<evidence type="ECO:0000256" key="6">
    <source>
        <dbReference type="ARBA" id="ARBA00022618"/>
    </source>
</evidence>
<dbReference type="RefSeq" id="WP_032515150.1">
    <property type="nucleotide sequence ID" value="NZ_JNAO01000003.1"/>
</dbReference>
<keyword evidence="12 14" id="KW-0961">Cell wall biogenesis/degradation</keyword>
<dbReference type="GO" id="GO:0008763">
    <property type="term" value="F:UDP-N-acetylmuramate-L-alanine ligase activity"/>
    <property type="evidence" value="ECO:0007669"/>
    <property type="project" value="UniProtKB-UniRule"/>
</dbReference>
<dbReference type="GO" id="GO:0071555">
    <property type="term" value="P:cell wall organization"/>
    <property type="evidence" value="ECO:0007669"/>
    <property type="project" value="UniProtKB-KW"/>
</dbReference>
<dbReference type="GO" id="GO:0009252">
    <property type="term" value="P:peptidoglycan biosynthetic process"/>
    <property type="evidence" value="ECO:0007669"/>
    <property type="project" value="UniProtKB-UniRule"/>
</dbReference>
<organism evidence="18 19">
    <name type="scientific">Prochlorococcus marinus str. MIT 9314</name>
    <dbReference type="NCBI Taxonomy" id="167548"/>
    <lineage>
        <taxon>Bacteria</taxon>
        <taxon>Bacillati</taxon>
        <taxon>Cyanobacteriota</taxon>
        <taxon>Cyanophyceae</taxon>
        <taxon>Synechococcales</taxon>
        <taxon>Prochlorococcaceae</taxon>
        <taxon>Prochlorococcus</taxon>
    </lineage>
</organism>
<dbReference type="Gene3D" id="3.90.190.20">
    <property type="entry name" value="Mur ligase, C-terminal domain"/>
    <property type="match status" value="1"/>
</dbReference>
<evidence type="ECO:0000256" key="2">
    <source>
        <dbReference type="ARBA" id="ARBA00004752"/>
    </source>
</evidence>
<feature type="binding site" evidence="14">
    <location>
        <begin position="123"/>
        <end position="129"/>
    </location>
    <ligand>
        <name>ATP</name>
        <dbReference type="ChEBI" id="CHEBI:30616"/>
    </ligand>
</feature>
<dbReference type="HAMAP" id="MF_00046">
    <property type="entry name" value="MurC"/>
    <property type="match status" value="1"/>
</dbReference>
<dbReference type="InterPro" id="IPR005758">
    <property type="entry name" value="UDP-N-AcMur_Ala_ligase_MurC"/>
</dbReference>
<dbReference type="InterPro" id="IPR050061">
    <property type="entry name" value="MurCDEF_pg_biosynth"/>
</dbReference>
<dbReference type="PANTHER" id="PTHR43445">
    <property type="entry name" value="UDP-N-ACETYLMURAMATE--L-ALANINE LIGASE-RELATED"/>
    <property type="match status" value="1"/>
</dbReference>
<evidence type="ECO:0000313" key="18">
    <source>
        <dbReference type="EMBL" id="KGG03057.1"/>
    </source>
</evidence>
<dbReference type="SUPFAM" id="SSF53623">
    <property type="entry name" value="MurD-like peptide ligases, catalytic domain"/>
    <property type="match status" value="1"/>
</dbReference>
<comment type="caution">
    <text evidence="18">The sequence shown here is derived from an EMBL/GenBank/DDBJ whole genome shotgun (WGS) entry which is preliminary data.</text>
</comment>
<dbReference type="NCBIfam" id="TIGR01082">
    <property type="entry name" value="murC"/>
    <property type="match status" value="1"/>
</dbReference>
<dbReference type="InterPro" id="IPR000713">
    <property type="entry name" value="Mur_ligase_N"/>
</dbReference>
<comment type="function">
    <text evidence="14">Cell wall formation.</text>
</comment>
<feature type="domain" description="Mur ligase C-terminal" evidence="16">
    <location>
        <begin position="318"/>
        <end position="455"/>
    </location>
</feature>
<keyword evidence="4 14" id="KW-0963">Cytoplasm</keyword>
<protein>
    <recommendedName>
        <fullName evidence="3 14">UDP-N-acetylmuramate--L-alanine ligase</fullName>
        <ecNumber evidence="3 14">6.3.2.8</ecNumber>
    </recommendedName>
    <alternativeName>
        <fullName evidence="14">UDP-N-acetylmuramoyl-L-alanine synthetase</fullName>
    </alternativeName>
</protein>
<comment type="subcellular location">
    <subcellularLocation>
        <location evidence="1 14">Cytoplasm</location>
    </subcellularLocation>
</comment>
<dbReference type="GO" id="GO:0051301">
    <property type="term" value="P:cell division"/>
    <property type="evidence" value="ECO:0007669"/>
    <property type="project" value="UniProtKB-KW"/>
</dbReference>
<evidence type="ECO:0000256" key="10">
    <source>
        <dbReference type="ARBA" id="ARBA00022984"/>
    </source>
</evidence>
<proteinExistence type="inferred from homology"/>
<dbReference type="EC" id="6.3.2.8" evidence="3 14"/>
<dbReference type="InterPro" id="IPR036565">
    <property type="entry name" value="Mur-like_cat_sf"/>
</dbReference>
<dbReference type="Pfam" id="PF02875">
    <property type="entry name" value="Mur_ligase_C"/>
    <property type="match status" value="1"/>
</dbReference>
<dbReference type="SUPFAM" id="SSF53244">
    <property type="entry name" value="MurD-like peptide ligases, peptide-binding domain"/>
    <property type="match status" value="1"/>
</dbReference>
<keyword evidence="6 14" id="KW-0132">Cell division</keyword>
<dbReference type="Gene3D" id="3.40.1190.10">
    <property type="entry name" value="Mur-like, catalytic domain"/>
    <property type="match status" value="1"/>
</dbReference>
<evidence type="ECO:0000256" key="11">
    <source>
        <dbReference type="ARBA" id="ARBA00023306"/>
    </source>
</evidence>
<dbReference type="AlphaFoldDB" id="A0A0A2AQH3"/>
<feature type="domain" description="Mur ligase central" evidence="17">
    <location>
        <begin position="121"/>
        <end position="294"/>
    </location>
</feature>
<evidence type="ECO:0000313" key="19">
    <source>
        <dbReference type="Proteomes" id="UP000030533"/>
    </source>
</evidence>